<evidence type="ECO:0000256" key="2">
    <source>
        <dbReference type="SAM" id="SignalP"/>
    </source>
</evidence>
<dbReference type="Proteomes" id="UP001292094">
    <property type="component" value="Unassembled WGS sequence"/>
</dbReference>
<protein>
    <submittedName>
        <fullName evidence="3">Uncharacterized protein</fullName>
    </submittedName>
</protein>
<comment type="caution">
    <text evidence="3">The sequence shown here is derived from an EMBL/GenBank/DDBJ whole genome shotgun (WGS) entry which is preliminary data.</text>
</comment>
<evidence type="ECO:0000256" key="1">
    <source>
        <dbReference type="SAM" id="MobiDB-lite"/>
    </source>
</evidence>
<proteinExistence type="predicted"/>
<name>A0AAE1TNF9_9EUCA</name>
<keyword evidence="4" id="KW-1185">Reference proteome</keyword>
<evidence type="ECO:0000313" key="4">
    <source>
        <dbReference type="Proteomes" id="UP001292094"/>
    </source>
</evidence>
<feature type="chain" id="PRO_5041985034" evidence="2">
    <location>
        <begin position="20"/>
        <end position="110"/>
    </location>
</feature>
<accession>A0AAE1TNF9</accession>
<dbReference type="AlphaFoldDB" id="A0AAE1TNF9"/>
<feature type="region of interest" description="Disordered" evidence="1">
    <location>
        <begin position="59"/>
        <end position="110"/>
    </location>
</feature>
<evidence type="ECO:0000313" key="3">
    <source>
        <dbReference type="EMBL" id="KAK4292023.1"/>
    </source>
</evidence>
<sequence>MGVVGTLMTLGLLLGMVTAQLPFSVMPSISEAVKTHVSEDPGGSAWSFVRLWQYSLDQDGQGPSPANKVNFGYPAPDDGMSCSGEGEGEGEGAWEGKGRCRGNEETGEGK</sequence>
<organism evidence="3 4">
    <name type="scientific">Petrolisthes manimaculis</name>
    <dbReference type="NCBI Taxonomy" id="1843537"/>
    <lineage>
        <taxon>Eukaryota</taxon>
        <taxon>Metazoa</taxon>
        <taxon>Ecdysozoa</taxon>
        <taxon>Arthropoda</taxon>
        <taxon>Crustacea</taxon>
        <taxon>Multicrustacea</taxon>
        <taxon>Malacostraca</taxon>
        <taxon>Eumalacostraca</taxon>
        <taxon>Eucarida</taxon>
        <taxon>Decapoda</taxon>
        <taxon>Pleocyemata</taxon>
        <taxon>Anomura</taxon>
        <taxon>Galatheoidea</taxon>
        <taxon>Porcellanidae</taxon>
        <taxon>Petrolisthes</taxon>
    </lineage>
</organism>
<keyword evidence="2" id="KW-0732">Signal</keyword>
<feature type="compositionally biased region" description="Basic and acidic residues" evidence="1">
    <location>
        <begin position="94"/>
        <end position="110"/>
    </location>
</feature>
<dbReference type="EMBL" id="JAWZYT010004970">
    <property type="protein sequence ID" value="KAK4292023.1"/>
    <property type="molecule type" value="Genomic_DNA"/>
</dbReference>
<reference evidence="3" key="1">
    <citation type="submission" date="2023-11" db="EMBL/GenBank/DDBJ databases">
        <title>Genome assemblies of two species of porcelain crab, Petrolisthes cinctipes and Petrolisthes manimaculis (Anomura: Porcellanidae).</title>
        <authorList>
            <person name="Angst P."/>
        </authorList>
    </citation>
    <scope>NUCLEOTIDE SEQUENCE</scope>
    <source>
        <strain evidence="3">PB745_02</strain>
        <tissue evidence="3">Gill</tissue>
    </source>
</reference>
<feature type="signal peptide" evidence="2">
    <location>
        <begin position="1"/>
        <end position="19"/>
    </location>
</feature>
<gene>
    <name evidence="3" type="ORF">Pmani_035186</name>
</gene>